<protein>
    <submittedName>
        <fullName evidence="1">Uncharacterized protein</fullName>
    </submittedName>
</protein>
<dbReference type="EMBL" id="MU250534">
    <property type="protein sequence ID" value="KAG7446617.1"/>
    <property type="molecule type" value="Genomic_DNA"/>
</dbReference>
<comment type="caution">
    <text evidence="1">The sequence shown here is derived from an EMBL/GenBank/DDBJ whole genome shotgun (WGS) entry which is preliminary data.</text>
</comment>
<keyword evidence="2" id="KW-1185">Reference proteome</keyword>
<evidence type="ECO:0000313" key="1">
    <source>
        <dbReference type="EMBL" id="KAG7446617.1"/>
    </source>
</evidence>
<dbReference type="AlphaFoldDB" id="A0A9P8AU74"/>
<evidence type="ECO:0000313" key="2">
    <source>
        <dbReference type="Proteomes" id="UP000812287"/>
    </source>
</evidence>
<dbReference type="OrthoDB" id="407198at2759"/>
<proteinExistence type="predicted"/>
<accession>A0A9P8AU74</accession>
<organism evidence="1 2">
    <name type="scientific">Guyanagaster necrorhizus</name>
    <dbReference type="NCBI Taxonomy" id="856835"/>
    <lineage>
        <taxon>Eukaryota</taxon>
        <taxon>Fungi</taxon>
        <taxon>Dikarya</taxon>
        <taxon>Basidiomycota</taxon>
        <taxon>Agaricomycotina</taxon>
        <taxon>Agaricomycetes</taxon>
        <taxon>Agaricomycetidae</taxon>
        <taxon>Agaricales</taxon>
        <taxon>Marasmiineae</taxon>
        <taxon>Physalacriaceae</taxon>
        <taxon>Guyanagaster</taxon>
    </lineage>
</organism>
<gene>
    <name evidence="1" type="ORF">BT62DRAFT_1076158</name>
</gene>
<name>A0A9P8AU74_9AGAR</name>
<reference evidence="1" key="1">
    <citation type="submission" date="2020-11" db="EMBL/GenBank/DDBJ databases">
        <title>Adaptations for nitrogen fixation in a non-lichenized fungal sporocarp promotes dispersal by wood-feeding termites.</title>
        <authorList>
            <consortium name="DOE Joint Genome Institute"/>
            <person name="Koch R.A."/>
            <person name="Yoon G."/>
            <person name="Arayal U."/>
            <person name="Lail K."/>
            <person name="Amirebrahimi M."/>
            <person name="Labutti K."/>
            <person name="Lipzen A."/>
            <person name="Riley R."/>
            <person name="Barry K."/>
            <person name="Henrissat B."/>
            <person name="Grigoriev I.V."/>
            <person name="Herr J.R."/>
            <person name="Aime M.C."/>
        </authorList>
    </citation>
    <scope>NUCLEOTIDE SEQUENCE</scope>
    <source>
        <strain evidence="1">MCA 3950</strain>
    </source>
</reference>
<sequence length="149" mass="17197">MHKLQRQLLNVSPLFPYNREGIFDRRSLFCERLVTDWTLNELTAQCTYCGAYPAACCYYQTFKENLFPCDPGAEKTSQRTELSAALQGLEKIRMQRFETDGEKYQGDKRHELQTFKTHNTRKNSGSCDSSSMDHRIRLCAGNDKVVAQV</sequence>
<dbReference type="RefSeq" id="XP_043040117.1">
    <property type="nucleotide sequence ID" value="XM_043179188.1"/>
</dbReference>
<dbReference type="GeneID" id="66101482"/>
<dbReference type="Proteomes" id="UP000812287">
    <property type="component" value="Unassembled WGS sequence"/>
</dbReference>